<dbReference type="EMBL" id="MU006780">
    <property type="protein sequence ID" value="KAF2643596.1"/>
    <property type="molecule type" value="Genomic_DNA"/>
</dbReference>
<organism evidence="6 7">
    <name type="scientific">Massarina eburnea CBS 473.64</name>
    <dbReference type="NCBI Taxonomy" id="1395130"/>
    <lineage>
        <taxon>Eukaryota</taxon>
        <taxon>Fungi</taxon>
        <taxon>Dikarya</taxon>
        <taxon>Ascomycota</taxon>
        <taxon>Pezizomycotina</taxon>
        <taxon>Dothideomycetes</taxon>
        <taxon>Pleosporomycetidae</taxon>
        <taxon>Pleosporales</taxon>
        <taxon>Massarineae</taxon>
        <taxon>Massarinaceae</taxon>
        <taxon>Massarina</taxon>
    </lineage>
</organism>
<comment type="similarity">
    <text evidence="1">Belongs to the Gfa family.</text>
</comment>
<dbReference type="PANTHER" id="PTHR33337:SF30">
    <property type="entry name" value="DUF636 DOMAIN PROTEIN (AFU_ORTHOLOGUE AFUA_1G03180)"/>
    <property type="match status" value="1"/>
</dbReference>
<keyword evidence="4" id="KW-0456">Lyase</keyword>
<dbReference type="PROSITE" id="PS51891">
    <property type="entry name" value="CENP_V_GFA"/>
    <property type="match status" value="1"/>
</dbReference>
<dbReference type="AlphaFoldDB" id="A0A6A6S6V9"/>
<dbReference type="OrthoDB" id="406544at2759"/>
<dbReference type="SUPFAM" id="SSF51316">
    <property type="entry name" value="Mss4-like"/>
    <property type="match status" value="1"/>
</dbReference>
<sequence length="137" mass="14229">MAQVGGCFCGGLRYTVEGAPIKKAICHCADCRKITGSTYSTNAIYKADGFKLTKGTPKEHSGKADSGNVITSHFCPDCGVTLWRDGAGLPGLLILKVGTLDDPNALGDAKPEAELYAPGRVSWVAPVEGAAQVNAMS</sequence>
<name>A0A6A6S6V9_9PLEO</name>
<dbReference type="GO" id="GO:0046872">
    <property type="term" value="F:metal ion binding"/>
    <property type="evidence" value="ECO:0007669"/>
    <property type="project" value="UniProtKB-KW"/>
</dbReference>
<dbReference type="InterPro" id="IPR006913">
    <property type="entry name" value="CENP-V/GFA"/>
</dbReference>
<proteinExistence type="inferred from homology"/>
<dbReference type="Gene3D" id="3.90.1590.10">
    <property type="entry name" value="glutathione-dependent formaldehyde- activating enzyme (gfa)"/>
    <property type="match status" value="1"/>
</dbReference>
<dbReference type="PANTHER" id="PTHR33337">
    <property type="entry name" value="GFA DOMAIN-CONTAINING PROTEIN"/>
    <property type="match status" value="1"/>
</dbReference>
<dbReference type="Pfam" id="PF04828">
    <property type="entry name" value="GFA"/>
    <property type="match status" value="1"/>
</dbReference>
<evidence type="ECO:0000256" key="4">
    <source>
        <dbReference type="ARBA" id="ARBA00023239"/>
    </source>
</evidence>
<keyword evidence="3" id="KW-0862">Zinc</keyword>
<reference evidence="6" key="1">
    <citation type="journal article" date="2020" name="Stud. Mycol.">
        <title>101 Dothideomycetes genomes: a test case for predicting lifestyles and emergence of pathogens.</title>
        <authorList>
            <person name="Haridas S."/>
            <person name="Albert R."/>
            <person name="Binder M."/>
            <person name="Bloem J."/>
            <person name="Labutti K."/>
            <person name="Salamov A."/>
            <person name="Andreopoulos B."/>
            <person name="Baker S."/>
            <person name="Barry K."/>
            <person name="Bills G."/>
            <person name="Bluhm B."/>
            <person name="Cannon C."/>
            <person name="Castanera R."/>
            <person name="Culley D."/>
            <person name="Daum C."/>
            <person name="Ezra D."/>
            <person name="Gonzalez J."/>
            <person name="Henrissat B."/>
            <person name="Kuo A."/>
            <person name="Liang C."/>
            <person name="Lipzen A."/>
            <person name="Lutzoni F."/>
            <person name="Magnuson J."/>
            <person name="Mondo S."/>
            <person name="Nolan M."/>
            <person name="Ohm R."/>
            <person name="Pangilinan J."/>
            <person name="Park H.-J."/>
            <person name="Ramirez L."/>
            <person name="Alfaro M."/>
            <person name="Sun H."/>
            <person name="Tritt A."/>
            <person name="Yoshinaga Y."/>
            <person name="Zwiers L.-H."/>
            <person name="Turgeon B."/>
            <person name="Goodwin S."/>
            <person name="Spatafora J."/>
            <person name="Crous P."/>
            <person name="Grigoriev I."/>
        </authorList>
    </citation>
    <scope>NUCLEOTIDE SEQUENCE</scope>
    <source>
        <strain evidence="6">CBS 473.64</strain>
    </source>
</reference>
<accession>A0A6A6S6V9</accession>
<keyword evidence="2" id="KW-0479">Metal-binding</keyword>
<feature type="domain" description="CENP-V/GFA" evidence="5">
    <location>
        <begin position="3"/>
        <end position="124"/>
    </location>
</feature>
<evidence type="ECO:0000256" key="3">
    <source>
        <dbReference type="ARBA" id="ARBA00022833"/>
    </source>
</evidence>
<protein>
    <recommendedName>
        <fullName evidence="5">CENP-V/GFA domain-containing protein</fullName>
    </recommendedName>
</protein>
<gene>
    <name evidence="6" type="ORF">P280DRAFT_505689</name>
</gene>
<evidence type="ECO:0000256" key="1">
    <source>
        <dbReference type="ARBA" id="ARBA00005495"/>
    </source>
</evidence>
<dbReference type="Proteomes" id="UP000799753">
    <property type="component" value="Unassembled WGS sequence"/>
</dbReference>
<evidence type="ECO:0000313" key="6">
    <source>
        <dbReference type="EMBL" id="KAF2643596.1"/>
    </source>
</evidence>
<keyword evidence="7" id="KW-1185">Reference proteome</keyword>
<dbReference type="GO" id="GO:0016846">
    <property type="term" value="F:carbon-sulfur lyase activity"/>
    <property type="evidence" value="ECO:0007669"/>
    <property type="project" value="InterPro"/>
</dbReference>
<dbReference type="InterPro" id="IPR011057">
    <property type="entry name" value="Mss4-like_sf"/>
</dbReference>
<evidence type="ECO:0000256" key="2">
    <source>
        <dbReference type="ARBA" id="ARBA00022723"/>
    </source>
</evidence>
<evidence type="ECO:0000313" key="7">
    <source>
        <dbReference type="Proteomes" id="UP000799753"/>
    </source>
</evidence>
<evidence type="ECO:0000259" key="5">
    <source>
        <dbReference type="PROSITE" id="PS51891"/>
    </source>
</evidence>